<keyword evidence="3" id="KW-0472">Membrane</keyword>
<evidence type="ECO:0000313" key="4">
    <source>
        <dbReference type="EMBL" id="SCF10698.1"/>
    </source>
</evidence>
<reference evidence="5" key="1">
    <citation type="submission" date="2016-06" db="EMBL/GenBank/DDBJ databases">
        <authorList>
            <person name="Varghese N."/>
            <person name="Submissions Spin"/>
        </authorList>
    </citation>
    <scope>NUCLEOTIDE SEQUENCE [LARGE SCALE GENOMIC DNA]</scope>
    <source>
        <strain evidence="5">DSM 45246</strain>
    </source>
</reference>
<evidence type="ECO:0000256" key="2">
    <source>
        <dbReference type="SAM" id="MobiDB-lite"/>
    </source>
</evidence>
<evidence type="ECO:0000313" key="5">
    <source>
        <dbReference type="Proteomes" id="UP000199629"/>
    </source>
</evidence>
<comment type="similarity">
    <text evidence="1">Belongs to the TolB family.</text>
</comment>
<keyword evidence="3" id="KW-1133">Transmembrane helix</keyword>
<keyword evidence="3" id="KW-0812">Transmembrane</keyword>
<proteinExistence type="inferred from homology"/>
<dbReference type="RefSeq" id="WP_091264802.1">
    <property type="nucleotide sequence ID" value="NZ_FMCS01000006.1"/>
</dbReference>
<dbReference type="Pfam" id="PF07676">
    <property type="entry name" value="PD40"/>
    <property type="match status" value="1"/>
</dbReference>
<dbReference type="PANTHER" id="PTHR36842:SF1">
    <property type="entry name" value="PROTEIN TOLB"/>
    <property type="match status" value="1"/>
</dbReference>
<protein>
    <submittedName>
        <fullName evidence="4">WD40-like Beta Propeller Repeat</fullName>
    </submittedName>
</protein>
<accession>A0A1C4XQC9</accession>
<name>A0A1C4XQC9_9ACTN</name>
<evidence type="ECO:0000256" key="1">
    <source>
        <dbReference type="ARBA" id="ARBA00009820"/>
    </source>
</evidence>
<organism evidence="4 5">
    <name type="scientific">Micromonospora chaiyaphumensis</name>
    <dbReference type="NCBI Taxonomy" id="307119"/>
    <lineage>
        <taxon>Bacteria</taxon>
        <taxon>Bacillati</taxon>
        <taxon>Actinomycetota</taxon>
        <taxon>Actinomycetes</taxon>
        <taxon>Micromonosporales</taxon>
        <taxon>Micromonosporaceae</taxon>
        <taxon>Micromonospora</taxon>
    </lineage>
</organism>
<feature type="region of interest" description="Disordered" evidence="2">
    <location>
        <begin position="63"/>
        <end position="121"/>
    </location>
</feature>
<dbReference type="EMBL" id="FMCS01000006">
    <property type="protein sequence ID" value="SCF10698.1"/>
    <property type="molecule type" value="Genomic_DNA"/>
</dbReference>
<dbReference type="AlphaFoldDB" id="A0A1C4XQC9"/>
<dbReference type="InterPro" id="IPR011042">
    <property type="entry name" value="6-blade_b-propeller_TolB-like"/>
</dbReference>
<dbReference type="SUPFAM" id="SSF82171">
    <property type="entry name" value="DPP6 N-terminal domain-like"/>
    <property type="match status" value="1"/>
</dbReference>
<dbReference type="PANTHER" id="PTHR36842">
    <property type="entry name" value="PROTEIN TOLB HOMOLOG"/>
    <property type="match status" value="1"/>
</dbReference>
<evidence type="ECO:0000256" key="3">
    <source>
        <dbReference type="SAM" id="Phobius"/>
    </source>
</evidence>
<feature type="compositionally biased region" description="Low complexity" evidence="2">
    <location>
        <begin position="94"/>
        <end position="108"/>
    </location>
</feature>
<gene>
    <name evidence="4" type="ORF">GA0070214_106261</name>
</gene>
<sequence>MNQDRLRLDLAELAEEVTPVDLRDRALRTSRRLGIQRAVATSAAALVVLAAATGTAFAIRPNGDSPAPAPAGPSVTSTWPPVEVTPTPQASREPSTAPSGSPSTDSGTPAGGPTFGRLIYGPAQVSDSPTVRLRSWRPGGGQPTSLAALPEIWALSNASVSPDGRRLAWVERGFDGKDVGKLYVSDIDGSNKKSMASDVDEYCITPTWSPDSRHLLFGTMQANGGYDRAGVLDTLSERHTVQWWSSRPEACHAIWSADGRTIAMNTDAGVALYDTSGRKQRAVPGLSAAGAWQSHQVTSLAPDATRIALFRIRKGMDAGDVGRLLRVNAVLETATGKVVDLPLGGRDLKQVFFQADGSMVVRVEDGDGRVQLLLVDATGRKVAEQPEPAALRDAQLIAAIG</sequence>
<feature type="transmembrane region" description="Helical" evidence="3">
    <location>
        <begin position="38"/>
        <end position="59"/>
    </location>
</feature>
<dbReference type="InterPro" id="IPR011659">
    <property type="entry name" value="WD40"/>
</dbReference>
<dbReference type="Gene3D" id="2.120.10.30">
    <property type="entry name" value="TolB, C-terminal domain"/>
    <property type="match status" value="1"/>
</dbReference>
<dbReference type="Proteomes" id="UP000199629">
    <property type="component" value="Unassembled WGS sequence"/>
</dbReference>
<keyword evidence="5" id="KW-1185">Reference proteome</keyword>